<name>K5VXA4_PHACS</name>
<gene>
    <name evidence="2" type="ORF">PHACADRAFT_213265</name>
</gene>
<dbReference type="RefSeq" id="XP_007400576.1">
    <property type="nucleotide sequence ID" value="XM_007400514.1"/>
</dbReference>
<dbReference type="AlphaFoldDB" id="K5VXA4"/>
<sequence>MASISAFEIKHAQADRVRKKLRRVHSRLAELLAQAPKRTVAEQKDFLREISGILARLPTDNTDVVVSARTFLCSSVFRLGSTLNKEDLLSEFIPPALNNRMREMILENARNIRQRDLEGEFENKMTKLASLVDDLRGFGVSDEELDAVVTSYEDIDGVSDADPAQGQNDADHQRDLDAMRDDDHNLADVEDGRTASTGLQKSPSVLPVGRLGEHVDTRGGLDDHMDIDVAHDDMDRPMNLEDDPQASTQPPVDSFSNSDRHNT</sequence>
<feature type="region of interest" description="Disordered" evidence="1">
    <location>
        <begin position="188"/>
        <end position="263"/>
    </location>
</feature>
<dbReference type="HOGENOM" id="CLU_1058089_0_0_1"/>
<feature type="compositionally biased region" description="Polar residues" evidence="1">
    <location>
        <begin position="194"/>
        <end position="203"/>
    </location>
</feature>
<evidence type="ECO:0000256" key="1">
    <source>
        <dbReference type="SAM" id="MobiDB-lite"/>
    </source>
</evidence>
<evidence type="ECO:0000313" key="3">
    <source>
        <dbReference type="Proteomes" id="UP000008370"/>
    </source>
</evidence>
<dbReference type="GeneID" id="18913354"/>
<dbReference type="KEGG" id="pco:PHACADRAFT_213265"/>
<proteinExistence type="predicted"/>
<reference evidence="2 3" key="1">
    <citation type="journal article" date="2012" name="BMC Genomics">
        <title>Comparative genomics of the white-rot fungi, Phanerochaete carnosa and P. chrysosporium, to elucidate the genetic basis of the distinct wood types they colonize.</title>
        <authorList>
            <person name="Suzuki H."/>
            <person name="MacDonald J."/>
            <person name="Syed K."/>
            <person name="Salamov A."/>
            <person name="Hori C."/>
            <person name="Aerts A."/>
            <person name="Henrissat B."/>
            <person name="Wiebenga A."/>
            <person name="vanKuyk P.A."/>
            <person name="Barry K."/>
            <person name="Lindquist E."/>
            <person name="LaButti K."/>
            <person name="Lapidus A."/>
            <person name="Lucas S."/>
            <person name="Coutinho P."/>
            <person name="Gong Y."/>
            <person name="Samejima M."/>
            <person name="Mahadevan R."/>
            <person name="Abou-Zaid M."/>
            <person name="de Vries R.P."/>
            <person name="Igarashi K."/>
            <person name="Yadav J.S."/>
            <person name="Grigoriev I.V."/>
            <person name="Master E.R."/>
        </authorList>
    </citation>
    <scope>NUCLEOTIDE SEQUENCE [LARGE SCALE GENOMIC DNA]</scope>
    <source>
        <strain evidence="2 3">HHB-10118-sp</strain>
    </source>
</reference>
<protein>
    <submittedName>
        <fullName evidence="2">Uncharacterized protein</fullName>
    </submittedName>
</protein>
<feature type="compositionally biased region" description="Basic and acidic residues" evidence="1">
    <location>
        <begin position="211"/>
        <end position="239"/>
    </location>
</feature>
<organism evidence="2 3">
    <name type="scientific">Phanerochaete carnosa (strain HHB-10118-sp)</name>
    <name type="common">White-rot fungus</name>
    <name type="synonym">Peniophora carnosa</name>
    <dbReference type="NCBI Taxonomy" id="650164"/>
    <lineage>
        <taxon>Eukaryota</taxon>
        <taxon>Fungi</taxon>
        <taxon>Dikarya</taxon>
        <taxon>Basidiomycota</taxon>
        <taxon>Agaricomycotina</taxon>
        <taxon>Agaricomycetes</taxon>
        <taxon>Polyporales</taxon>
        <taxon>Phanerochaetaceae</taxon>
        <taxon>Phanerochaete</taxon>
    </lineage>
</organism>
<accession>K5VXA4</accession>
<feature type="compositionally biased region" description="Polar residues" evidence="1">
    <location>
        <begin position="245"/>
        <end position="257"/>
    </location>
</feature>
<dbReference type="InParanoid" id="K5VXA4"/>
<dbReference type="EMBL" id="JH930477">
    <property type="protein sequence ID" value="EKM51435.1"/>
    <property type="molecule type" value="Genomic_DNA"/>
</dbReference>
<dbReference type="Proteomes" id="UP000008370">
    <property type="component" value="Unassembled WGS sequence"/>
</dbReference>
<keyword evidence="3" id="KW-1185">Reference proteome</keyword>
<evidence type="ECO:0000313" key="2">
    <source>
        <dbReference type="EMBL" id="EKM51435.1"/>
    </source>
</evidence>